<accession>A0A915HN07</accession>
<reference evidence="3" key="1">
    <citation type="submission" date="2022-11" db="UniProtKB">
        <authorList>
            <consortium name="WormBaseParasite"/>
        </authorList>
    </citation>
    <scope>IDENTIFICATION</scope>
</reference>
<dbReference type="WBParaSite" id="nRc.2.0.1.t03333-RA">
    <property type="protein sequence ID" value="nRc.2.0.1.t03333-RA"/>
    <property type="gene ID" value="nRc.2.0.1.g03333"/>
</dbReference>
<keyword evidence="2" id="KW-1185">Reference proteome</keyword>
<dbReference type="AlphaFoldDB" id="A0A915HN07"/>
<evidence type="ECO:0000313" key="3">
    <source>
        <dbReference type="WBParaSite" id="nRc.2.0.1.t03333-RA"/>
    </source>
</evidence>
<organism evidence="2 3">
    <name type="scientific">Romanomermis culicivorax</name>
    <name type="common">Nematode worm</name>
    <dbReference type="NCBI Taxonomy" id="13658"/>
    <lineage>
        <taxon>Eukaryota</taxon>
        <taxon>Metazoa</taxon>
        <taxon>Ecdysozoa</taxon>
        <taxon>Nematoda</taxon>
        <taxon>Enoplea</taxon>
        <taxon>Dorylaimia</taxon>
        <taxon>Mermithida</taxon>
        <taxon>Mermithoidea</taxon>
        <taxon>Mermithidae</taxon>
        <taxon>Romanomermis</taxon>
    </lineage>
</organism>
<proteinExistence type="predicted"/>
<dbReference type="Proteomes" id="UP000887565">
    <property type="component" value="Unplaced"/>
</dbReference>
<evidence type="ECO:0000256" key="1">
    <source>
        <dbReference type="SAM" id="MobiDB-lite"/>
    </source>
</evidence>
<protein>
    <submittedName>
        <fullName evidence="3">Uncharacterized protein</fullName>
    </submittedName>
</protein>
<feature type="region of interest" description="Disordered" evidence="1">
    <location>
        <begin position="1"/>
        <end position="25"/>
    </location>
</feature>
<evidence type="ECO:0000313" key="2">
    <source>
        <dbReference type="Proteomes" id="UP000887565"/>
    </source>
</evidence>
<sequence>MLKILSSTRAARPSPVKTRRLSNDTKTYQNRHPAAEFINLYFQFSKLTNNNSRSEWSRCKKRRKRIFRSKKLTKNFPRVLTKRVMKTAASLAETGAATRAAFQTFFAEFIVDGFFLLVRQNVVSFGDFFEFFFGASRFVFVRVSESKNTKMLDMPQNA</sequence>
<name>A0A915HN07_ROMCU</name>